<sequence>MIIPIRCMNCGNVLADKWIFYQEKVKELRGSNKVTPIYMDGKSVPDTAELKVLNALGLKRYCCRKHMLTHVDLIDKI</sequence>
<dbReference type="PANTHER" id="PTHR23431:SF3">
    <property type="entry name" value="DNA-DIRECTED RNA POLYMERASES I, II, AND III SUBUNIT RPABC5"/>
    <property type="match status" value="1"/>
</dbReference>
<keyword evidence="2" id="KW-0479">Metal-binding</keyword>
<evidence type="ECO:0000256" key="3">
    <source>
        <dbReference type="ARBA" id="ARBA00022833"/>
    </source>
</evidence>
<dbReference type="Pfam" id="PF01194">
    <property type="entry name" value="RNA_pol_N"/>
    <property type="match status" value="1"/>
</dbReference>
<keyword evidence="3" id="KW-0862">Zinc</keyword>
<evidence type="ECO:0000256" key="2">
    <source>
        <dbReference type="ARBA" id="ARBA00022723"/>
    </source>
</evidence>
<evidence type="ECO:0000256" key="4">
    <source>
        <dbReference type="ARBA" id="ARBA00023163"/>
    </source>
</evidence>
<evidence type="ECO:0008006" key="6">
    <source>
        <dbReference type="Google" id="ProtNLM"/>
    </source>
</evidence>
<dbReference type="GO" id="GO:0008270">
    <property type="term" value="F:zinc ion binding"/>
    <property type="evidence" value="ECO:0007669"/>
    <property type="project" value="TreeGrafter"/>
</dbReference>
<dbReference type="AlphaFoldDB" id="A0A6C0DTU4"/>
<organism evidence="5">
    <name type="scientific">viral metagenome</name>
    <dbReference type="NCBI Taxonomy" id="1070528"/>
    <lineage>
        <taxon>unclassified sequences</taxon>
        <taxon>metagenomes</taxon>
        <taxon>organismal metagenomes</taxon>
    </lineage>
</organism>
<accession>A0A6C0DTU4</accession>
<reference evidence="5" key="1">
    <citation type="journal article" date="2020" name="Nature">
        <title>Giant virus diversity and host interactions through global metagenomics.</title>
        <authorList>
            <person name="Schulz F."/>
            <person name="Roux S."/>
            <person name="Paez-Espino D."/>
            <person name="Jungbluth S."/>
            <person name="Walsh D.A."/>
            <person name="Denef V.J."/>
            <person name="McMahon K.D."/>
            <person name="Konstantinidis K.T."/>
            <person name="Eloe-Fadrosh E.A."/>
            <person name="Kyrpides N.C."/>
            <person name="Woyke T."/>
        </authorList>
    </citation>
    <scope>NUCLEOTIDE SEQUENCE</scope>
    <source>
        <strain evidence="5">GVMAG-M-3300023174-60</strain>
    </source>
</reference>
<evidence type="ECO:0000256" key="1">
    <source>
        <dbReference type="ARBA" id="ARBA00022478"/>
    </source>
</evidence>
<proteinExistence type="predicted"/>
<dbReference type="InterPro" id="IPR023580">
    <property type="entry name" value="RNA_pol_su_RPB10"/>
</dbReference>
<name>A0A6C0DTU4_9ZZZZ</name>
<dbReference type="GO" id="GO:0006351">
    <property type="term" value="P:DNA-templated transcription"/>
    <property type="evidence" value="ECO:0007669"/>
    <property type="project" value="InterPro"/>
</dbReference>
<evidence type="ECO:0000313" key="5">
    <source>
        <dbReference type="EMBL" id="QHT20376.1"/>
    </source>
</evidence>
<dbReference type="SUPFAM" id="SSF46924">
    <property type="entry name" value="RNA polymerase subunit RPB10"/>
    <property type="match status" value="1"/>
</dbReference>
<dbReference type="Gene3D" id="1.10.10.60">
    <property type="entry name" value="Homeodomain-like"/>
    <property type="match status" value="1"/>
</dbReference>
<dbReference type="GO" id="GO:0003899">
    <property type="term" value="F:DNA-directed RNA polymerase activity"/>
    <property type="evidence" value="ECO:0007669"/>
    <property type="project" value="InterPro"/>
</dbReference>
<protein>
    <recommendedName>
        <fullName evidence="6">DNA-directed RNA polymerase subunit N</fullName>
    </recommendedName>
</protein>
<keyword evidence="4" id="KW-0804">Transcription</keyword>
<dbReference type="GO" id="GO:0003677">
    <property type="term" value="F:DNA binding"/>
    <property type="evidence" value="ECO:0007669"/>
    <property type="project" value="InterPro"/>
</dbReference>
<keyword evidence="1" id="KW-0240">DNA-directed RNA polymerase</keyword>
<dbReference type="EMBL" id="MN739677">
    <property type="protein sequence ID" value="QHT20376.1"/>
    <property type="molecule type" value="Genomic_DNA"/>
</dbReference>
<dbReference type="GO" id="GO:0000428">
    <property type="term" value="C:DNA-directed RNA polymerase complex"/>
    <property type="evidence" value="ECO:0007669"/>
    <property type="project" value="UniProtKB-KW"/>
</dbReference>
<dbReference type="PANTHER" id="PTHR23431">
    <property type="entry name" value="DNA-DIRECTED RNA POLYMERASES I, II, AND III SUBUNIT RPABC5 FAMILY MEMBER"/>
    <property type="match status" value="1"/>
</dbReference>
<dbReference type="InterPro" id="IPR000268">
    <property type="entry name" value="RPABC5/Rpb10"/>
</dbReference>